<dbReference type="Pfam" id="PF00892">
    <property type="entry name" value="EamA"/>
    <property type="match status" value="2"/>
</dbReference>
<feature type="transmembrane region" description="Helical" evidence="6">
    <location>
        <begin position="265"/>
        <end position="285"/>
    </location>
</feature>
<accession>A0ABY7YN38</accession>
<evidence type="ECO:0000256" key="6">
    <source>
        <dbReference type="SAM" id="Phobius"/>
    </source>
</evidence>
<evidence type="ECO:0000256" key="1">
    <source>
        <dbReference type="ARBA" id="ARBA00004141"/>
    </source>
</evidence>
<evidence type="ECO:0000256" key="2">
    <source>
        <dbReference type="ARBA" id="ARBA00009853"/>
    </source>
</evidence>
<feature type="transmembrane region" description="Helical" evidence="6">
    <location>
        <begin position="209"/>
        <end position="231"/>
    </location>
</feature>
<evidence type="ECO:0000256" key="3">
    <source>
        <dbReference type="ARBA" id="ARBA00022692"/>
    </source>
</evidence>
<feature type="transmembrane region" description="Helical" evidence="6">
    <location>
        <begin position="291"/>
        <end position="309"/>
    </location>
</feature>
<comment type="subcellular location">
    <subcellularLocation>
        <location evidence="1">Membrane</location>
        <topology evidence="1">Multi-pass membrane protein</topology>
    </subcellularLocation>
</comment>
<feature type="transmembrane region" description="Helical" evidence="6">
    <location>
        <begin position="237"/>
        <end position="258"/>
    </location>
</feature>
<keyword evidence="9" id="KW-1185">Reference proteome</keyword>
<keyword evidence="5 6" id="KW-0472">Membrane</keyword>
<proteinExistence type="inferred from homology"/>
<dbReference type="Proteomes" id="UP001220530">
    <property type="component" value="Chromosome"/>
</dbReference>
<evidence type="ECO:0000259" key="7">
    <source>
        <dbReference type="Pfam" id="PF00892"/>
    </source>
</evidence>
<organism evidence="8 9">
    <name type="scientific">Devosia algicola</name>
    <dbReference type="NCBI Taxonomy" id="3026418"/>
    <lineage>
        <taxon>Bacteria</taxon>
        <taxon>Pseudomonadati</taxon>
        <taxon>Pseudomonadota</taxon>
        <taxon>Alphaproteobacteria</taxon>
        <taxon>Hyphomicrobiales</taxon>
        <taxon>Devosiaceae</taxon>
        <taxon>Devosia</taxon>
    </lineage>
</organism>
<feature type="domain" description="EamA" evidence="7">
    <location>
        <begin position="28"/>
        <end position="160"/>
    </location>
</feature>
<keyword evidence="4 6" id="KW-1133">Transmembrane helix</keyword>
<dbReference type="EMBL" id="CP118246">
    <property type="protein sequence ID" value="WDR02686.1"/>
    <property type="molecule type" value="Genomic_DNA"/>
</dbReference>
<feature type="transmembrane region" description="Helical" evidence="6">
    <location>
        <begin position="26"/>
        <end position="47"/>
    </location>
</feature>
<dbReference type="PANTHER" id="PTHR22911">
    <property type="entry name" value="ACYL-MALONYL CONDENSING ENZYME-RELATED"/>
    <property type="match status" value="1"/>
</dbReference>
<evidence type="ECO:0000313" key="9">
    <source>
        <dbReference type="Proteomes" id="UP001220530"/>
    </source>
</evidence>
<feature type="transmembrane region" description="Helical" evidence="6">
    <location>
        <begin position="119"/>
        <end position="137"/>
    </location>
</feature>
<dbReference type="SUPFAM" id="SSF103481">
    <property type="entry name" value="Multidrug resistance efflux transporter EmrE"/>
    <property type="match status" value="2"/>
</dbReference>
<comment type="similarity">
    <text evidence="2">Belongs to the drug/metabolite transporter (DMT) superfamily. 10 TMS drug/metabolite exporter (DME) (TC 2.A.7.3) family.</text>
</comment>
<evidence type="ECO:0000313" key="8">
    <source>
        <dbReference type="EMBL" id="WDR02686.1"/>
    </source>
</evidence>
<evidence type="ECO:0000256" key="5">
    <source>
        <dbReference type="ARBA" id="ARBA00023136"/>
    </source>
</evidence>
<name>A0ABY7YN38_9HYPH</name>
<dbReference type="RefSeq" id="WP_282219088.1">
    <property type="nucleotide sequence ID" value="NZ_CP118246.1"/>
</dbReference>
<dbReference type="InterPro" id="IPR000620">
    <property type="entry name" value="EamA_dom"/>
</dbReference>
<protein>
    <submittedName>
        <fullName evidence="8">DMT family transporter</fullName>
    </submittedName>
</protein>
<feature type="domain" description="EamA" evidence="7">
    <location>
        <begin position="178"/>
        <end position="308"/>
    </location>
</feature>
<keyword evidence="3 6" id="KW-0812">Transmembrane</keyword>
<evidence type="ECO:0000256" key="4">
    <source>
        <dbReference type="ARBA" id="ARBA00022989"/>
    </source>
</evidence>
<reference evidence="8 9" key="1">
    <citation type="submission" date="2023-02" db="EMBL/GenBank/DDBJ databases">
        <title>Devosia algicola sp. nov., isolated from the phycosphere of marine algae.</title>
        <authorList>
            <person name="Kim J.M."/>
            <person name="Lee J.K."/>
            <person name="Choi B.J."/>
            <person name="Bayburt H."/>
            <person name="Jeon C.O."/>
        </authorList>
    </citation>
    <scope>NUCLEOTIDE SEQUENCE [LARGE SCALE GENOMIC DNA]</scope>
    <source>
        <strain evidence="8 9">G20-9</strain>
    </source>
</reference>
<gene>
    <name evidence="8" type="ORF">PSQ19_00095</name>
</gene>
<feature type="transmembrane region" description="Helical" evidence="6">
    <location>
        <begin position="59"/>
        <end position="80"/>
    </location>
</feature>
<sequence>MPPRAFLHIEGIDVFDSEGTQTDATVLLGIGLKIAAVCIFVSMSTMLKAAEGIPAGQLVFFRSAFAIIPVLIMLVVRGELRQGFSTKRPLGHVLRGTIGITSMSLGFYGLTQLPLPESIAISYATPLLIVVLSAILLKEQVRLYRWAAVIVGLVGVLVILWPRLSILSDGSQIGGQSIGALAALAAAFFAAAAMLQVRNLVQTEMTATIVLYFFVTGSLLSLLSLPFGWVMPNGQQLALLIGAGLAGGVAQILVTQCYRYADMSVIAPFDYTSMLLGLAVGYILFAEIPTVPMLAGALLVVGAGIFIILREHQLGLKRRRANAAATPQT</sequence>
<feature type="transmembrane region" description="Helical" evidence="6">
    <location>
        <begin position="92"/>
        <end position="113"/>
    </location>
</feature>
<dbReference type="PANTHER" id="PTHR22911:SF6">
    <property type="entry name" value="SOLUTE CARRIER FAMILY 35 MEMBER G1"/>
    <property type="match status" value="1"/>
</dbReference>
<feature type="transmembrane region" description="Helical" evidence="6">
    <location>
        <begin position="144"/>
        <end position="161"/>
    </location>
</feature>
<feature type="transmembrane region" description="Helical" evidence="6">
    <location>
        <begin position="173"/>
        <end position="197"/>
    </location>
</feature>
<dbReference type="InterPro" id="IPR037185">
    <property type="entry name" value="EmrE-like"/>
</dbReference>